<keyword evidence="3" id="KW-0378">Hydrolase</keyword>
<dbReference type="InterPro" id="IPR011650">
    <property type="entry name" value="Peptidase_M20_dimer"/>
</dbReference>
<dbReference type="Proteomes" id="UP000799421">
    <property type="component" value="Unassembled WGS sequence"/>
</dbReference>
<evidence type="ECO:0000256" key="4">
    <source>
        <dbReference type="PIRSR" id="PIRSR005962-1"/>
    </source>
</evidence>
<dbReference type="SUPFAM" id="SSF55031">
    <property type="entry name" value="Bacterial exopeptidase dimerisation domain"/>
    <property type="match status" value="1"/>
</dbReference>
<feature type="binding site" evidence="4">
    <location>
        <position position="119"/>
    </location>
    <ligand>
        <name>Mn(2+)</name>
        <dbReference type="ChEBI" id="CHEBI:29035"/>
        <label>2</label>
    </ligand>
</feature>
<evidence type="ECO:0000313" key="7">
    <source>
        <dbReference type="Proteomes" id="UP000799421"/>
    </source>
</evidence>
<comment type="similarity">
    <text evidence="1">Belongs to the peptidase M20 family.</text>
</comment>
<keyword evidence="6" id="KW-0121">Carboxypeptidase</keyword>
<dbReference type="PANTHER" id="PTHR11014:SF63">
    <property type="entry name" value="METALLOPEPTIDASE, PUTATIVE (AFU_ORTHOLOGUE AFUA_6G09600)-RELATED"/>
    <property type="match status" value="1"/>
</dbReference>
<dbReference type="GO" id="GO:0004180">
    <property type="term" value="F:carboxypeptidase activity"/>
    <property type="evidence" value="ECO:0007669"/>
    <property type="project" value="UniProtKB-KW"/>
</dbReference>
<dbReference type="PANTHER" id="PTHR11014">
    <property type="entry name" value="PEPTIDASE M20 FAMILY MEMBER"/>
    <property type="match status" value="1"/>
</dbReference>
<keyword evidence="4" id="KW-0479">Metal-binding</keyword>
<dbReference type="SUPFAM" id="SSF53187">
    <property type="entry name" value="Zn-dependent exopeptidases"/>
    <property type="match status" value="1"/>
</dbReference>
<dbReference type="OrthoDB" id="6119954at2759"/>
<accession>A0A6A7BY57</accession>
<evidence type="ECO:0000256" key="1">
    <source>
        <dbReference type="ARBA" id="ARBA00006153"/>
    </source>
</evidence>
<name>A0A6A7BY57_9PEZI</name>
<dbReference type="Gene3D" id="3.30.70.360">
    <property type="match status" value="1"/>
</dbReference>
<dbReference type="AlphaFoldDB" id="A0A6A7BY57"/>
<feature type="binding site" evidence="4">
    <location>
        <position position="153"/>
    </location>
    <ligand>
        <name>Mn(2+)</name>
        <dbReference type="ChEBI" id="CHEBI:29035"/>
        <label>2</label>
    </ligand>
</feature>
<evidence type="ECO:0000259" key="5">
    <source>
        <dbReference type="Pfam" id="PF07687"/>
    </source>
</evidence>
<dbReference type="NCBIfam" id="TIGR01891">
    <property type="entry name" value="amidohydrolases"/>
    <property type="match status" value="1"/>
</dbReference>
<proteinExistence type="inferred from homology"/>
<sequence length="428" mass="46313">MGARSSGRMVETYRANLDPYQDVYKQIHANPELSHVEHETSDLIAKRLNEICKDFHICEKVGGTGVVAILRNGSGKTVLLRADIDALPIVERTGLPYASKKRMKDSEGIEKPVMHACGHDMHIACLLAATELLVSAKDTWSGTLILAFQPGEEKGTGAQAMVDDGMYSADKHMVPVPDVCFGGHVLANRAGTVGTRSGLIANSADSMRVTVHGRGGHASMPNHLIDPIVMASSIILKLQTIVSREVDPSDSAVVTVASIQAGDADNVVVDDAELAIDVRCTNAETRKKVNQSIKRIIDGECQASNAVKPPTYRVTRTFPLTINDQDTTTRLQETFAAHFGDEFSPNCARMPASEDFSNLATCNKVPYCFFIYGGVDQDLYDKAVKDEAISERISSNHSATFAPVIMPTLQRGSDSYAVAALTYLIKDS</sequence>
<dbReference type="InterPro" id="IPR017439">
    <property type="entry name" value="Amidohydrolase"/>
</dbReference>
<dbReference type="GO" id="GO:0046872">
    <property type="term" value="F:metal ion binding"/>
    <property type="evidence" value="ECO:0007669"/>
    <property type="project" value="UniProtKB-KW"/>
</dbReference>
<evidence type="ECO:0000256" key="3">
    <source>
        <dbReference type="ARBA" id="ARBA00022801"/>
    </source>
</evidence>
<protein>
    <submittedName>
        <fullName evidence="6">Metal-dependent amidase/aminoacylase/carboxypeptidase</fullName>
    </submittedName>
</protein>
<comment type="cofactor">
    <cofactor evidence="4">
        <name>Mn(2+)</name>
        <dbReference type="ChEBI" id="CHEBI:29035"/>
    </cofactor>
    <text evidence="4">The Mn(2+) ion enhances activity.</text>
</comment>
<dbReference type="InterPro" id="IPR036264">
    <property type="entry name" value="Bact_exopeptidase_dim_dom"/>
</dbReference>
<evidence type="ECO:0000313" key="6">
    <source>
        <dbReference type="EMBL" id="KAF2860144.1"/>
    </source>
</evidence>
<organism evidence="6 7">
    <name type="scientific">Piedraia hortae CBS 480.64</name>
    <dbReference type="NCBI Taxonomy" id="1314780"/>
    <lineage>
        <taxon>Eukaryota</taxon>
        <taxon>Fungi</taxon>
        <taxon>Dikarya</taxon>
        <taxon>Ascomycota</taxon>
        <taxon>Pezizomycotina</taxon>
        <taxon>Dothideomycetes</taxon>
        <taxon>Dothideomycetidae</taxon>
        <taxon>Capnodiales</taxon>
        <taxon>Piedraiaceae</taxon>
        <taxon>Piedraia</taxon>
    </lineage>
</organism>
<dbReference type="PIRSF" id="PIRSF005962">
    <property type="entry name" value="Pept_M20D_amidohydro"/>
    <property type="match status" value="1"/>
</dbReference>
<keyword evidence="6" id="KW-0645">Protease</keyword>
<dbReference type="Gene3D" id="3.40.630.10">
    <property type="entry name" value="Zn peptidases"/>
    <property type="match status" value="1"/>
</dbReference>
<dbReference type="InterPro" id="IPR002933">
    <property type="entry name" value="Peptidase_M20"/>
</dbReference>
<feature type="binding site" evidence="4">
    <location>
        <position position="117"/>
    </location>
    <ligand>
        <name>Mn(2+)</name>
        <dbReference type="ChEBI" id="CHEBI:29035"/>
        <label>2</label>
    </ligand>
</feature>
<comment type="similarity">
    <text evidence="2">Belongs to the peptidase M20A family.</text>
</comment>
<feature type="domain" description="Peptidase M20 dimerisation" evidence="5">
    <location>
        <begin position="205"/>
        <end position="300"/>
    </location>
</feature>
<keyword evidence="7" id="KW-1185">Reference proteome</keyword>
<feature type="binding site" evidence="4">
    <location>
        <position position="184"/>
    </location>
    <ligand>
        <name>Mn(2+)</name>
        <dbReference type="ChEBI" id="CHEBI:29035"/>
        <label>2</label>
    </ligand>
</feature>
<dbReference type="Pfam" id="PF07687">
    <property type="entry name" value="M20_dimer"/>
    <property type="match status" value="1"/>
</dbReference>
<evidence type="ECO:0000256" key="2">
    <source>
        <dbReference type="ARBA" id="ARBA00006247"/>
    </source>
</evidence>
<dbReference type="EMBL" id="MU005984">
    <property type="protein sequence ID" value="KAF2860144.1"/>
    <property type="molecule type" value="Genomic_DNA"/>
</dbReference>
<dbReference type="Pfam" id="PF01546">
    <property type="entry name" value="Peptidase_M20"/>
    <property type="match status" value="1"/>
</dbReference>
<keyword evidence="4" id="KW-0464">Manganese</keyword>
<gene>
    <name evidence="6" type="ORF">K470DRAFT_282188</name>
</gene>
<reference evidence="6" key="1">
    <citation type="journal article" date="2020" name="Stud. Mycol.">
        <title>101 Dothideomycetes genomes: a test case for predicting lifestyles and emergence of pathogens.</title>
        <authorList>
            <person name="Haridas S."/>
            <person name="Albert R."/>
            <person name="Binder M."/>
            <person name="Bloem J."/>
            <person name="Labutti K."/>
            <person name="Salamov A."/>
            <person name="Andreopoulos B."/>
            <person name="Baker S."/>
            <person name="Barry K."/>
            <person name="Bills G."/>
            <person name="Bluhm B."/>
            <person name="Cannon C."/>
            <person name="Castanera R."/>
            <person name="Culley D."/>
            <person name="Daum C."/>
            <person name="Ezra D."/>
            <person name="Gonzalez J."/>
            <person name="Henrissat B."/>
            <person name="Kuo A."/>
            <person name="Liang C."/>
            <person name="Lipzen A."/>
            <person name="Lutzoni F."/>
            <person name="Magnuson J."/>
            <person name="Mondo S."/>
            <person name="Nolan M."/>
            <person name="Ohm R."/>
            <person name="Pangilinan J."/>
            <person name="Park H.-J."/>
            <person name="Ramirez L."/>
            <person name="Alfaro M."/>
            <person name="Sun H."/>
            <person name="Tritt A."/>
            <person name="Yoshinaga Y."/>
            <person name="Zwiers L.-H."/>
            <person name="Turgeon B."/>
            <person name="Goodwin S."/>
            <person name="Spatafora J."/>
            <person name="Crous P."/>
            <person name="Grigoriev I."/>
        </authorList>
    </citation>
    <scope>NUCLEOTIDE SEQUENCE</scope>
    <source>
        <strain evidence="6">CBS 480.64</strain>
    </source>
</reference>
<dbReference type="FunFam" id="3.30.70.360:FF:000001">
    <property type="entry name" value="N-acetyldiaminopimelate deacetylase"/>
    <property type="match status" value="1"/>
</dbReference>